<proteinExistence type="predicted"/>
<name>A0A9P9G0D0_FUSSL</name>
<dbReference type="EMBL" id="JAGTJS010000047">
    <property type="protein sequence ID" value="KAH7227250.1"/>
    <property type="molecule type" value="Genomic_DNA"/>
</dbReference>
<dbReference type="Gene3D" id="1.10.510.10">
    <property type="entry name" value="Transferase(Phosphotransferase) domain 1"/>
    <property type="match status" value="1"/>
</dbReference>
<evidence type="ECO:0008006" key="3">
    <source>
        <dbReference type="Google" id="ProtNLM"/>
    </source>
</evidence>
<organism evidence="1 2">
    <name type="scientific">Fusarium solani</name>
    <name type="common">Filamentous fungus</name>
    <dbReference type="NCBI Taxonomy" id="169388"/>
    <lineage>
        <taxon>Eukaryota</taxon>
        <taxon>Fungi</taxon>
        <taxon>Dikarya</taxon>
        <taxon>Ascomycota</taxon>
        <taxon>Pezizomycotina</taxon>
        <taxon>Sordariomycetes</taxon>
        <taxon>Hypocreomycetidae</taxon>
        <taxon>Hypocreales</taxon>
        <taxon>Nectriaceae</taxon>
        <taxon>Fusarium</taxon>
        <taxon>Fusarium solani species complex</taxon>
    </lineage>
</organism>
<sequence>FHRKGGGSISIAEPFITGFQYSRTQDGKSLTRNTEQDAEVEYFYHAEAAGGFTKALDLYSLGVVLCEVGRWELLADSVPSTEKEKLKRRAWATKFVTRGPLADLGWRMGERYRDVVRTLLTLELPDDKDDFFAHEFLSKIIMPIEACKV</sequence>
<evidence type="ECO:0000313" key="2">
    <source>
        <dbReference type="Proteomes" id="UP000736672"/>
    </source>
</evidence>
<keyword evidence="2" id="KW-1185">Reference proteome</keyword>
<evidence type="ECO:0000313" key="1">
    <source>
        <dbReference type="EMBL" id="KAH7227250.1"/>
    </source>
</evidence>
<dbReference type="Proteomes" id="UP000736672">
    <property type="component" value="Unassembled WGS sequence"/>
</dbReference>
<gene>
    <name evidence="1" type="ORF">B0J15DRAFT_577584</name>
</gene>
<protein>
    <recommendedName>
        <fullName evidence="3">Protein kinase domain-containing protein</fullName>
    </recommendedName>
</protein>
<dbReference type="PANTHER" id="PTHR37542">
    <property type="entry name" value="HELO DOMAIN-CONTAINING PROTEIN-RELATED"/>
    <property type="match status" value="1"/>
</dbReference>
<dbReference type="OrthoDB" id="5033441at2759"/>
<dbReference type="AlphaFoldDB" id="A0A9P9G0D0"/>
<dbReference type="PANTHER" id="PTHR37542:SF3">
    <property type="entry name" value="PRION-INHIBITION AND PROPAGATION HELO DOMAIN-CONTAINING PROTEIN"/>
    <property type="match status" value="1"/>
</dbReference>
<comment type="caution">
    <text evidence="1">The sequence shown here is derived from an EMBL/GenBank/DDBJ whole genome shotgun (WGS) entry which is preliminary data.</text>
</comment>
<reference evidence="1" key="1">
    <citation type="journal article" date="2021" name="Nat. Commun.">
        <title>Genetic determinants of endophytism in the Arabidopsis root mycobiome.</title>
        <authorList>
            <person name="Mesny F."/>
            <person name="Miyauchi S."/>
            <person name="Thiergart T."/>
            <person name="Pickel B."/>
            <person name="Atanasova L."/>
            <person name="Karlsson M."/>
            <person name="Huettel B."/>
            <person name="Barry K.W."/>
            <person name="Haridas S."/>
            <person name="Chen C."/>
            <person name="Bauer D."/>
            <person name="Andreopoulos W."/>
            <person name="Pangilinan J."/>
            <person name="LaButti K."/>
            <person name="Riley R."/>
            <person name="Lipzen A."/>
            <person name="Clum A."/>
            <person name="Drula E."/>
            <person name="Henrissat B."/>
            <person name="Kohler A."/>
            <person name="Grigoriev I.V."/>
            <person name="Martin F.M."/>
            <person name="Hacquard S."/>
        </authorList>
    </citation>
    <scope>NUCLEOTIDE SEQUENCE</scope>
    <source>
        <strain evidence="1">FSSC 5 MPI-SDFR-AT-0091</strain>
    </source>
</reference>
<feature type="non-terminal residue" evidence="1">
    <location>
        <position position="1"/>
    </location>
</feature>
<accession>A0A9P9G0D0</accession>